<dbReference type="GO" id="GO:0045892">
    <property type="term" value="P:negative regulation of DNA-templated transcription"/>
    <property type="evidence" value="ECO:0007669"/>
    <property type="project" value="TreeGrafter"/>
</dbReference>
<dbReference type="InterPro" id="IPR036390">
    <property type="entry name" value="WH_DNA-bd_sf"/>
</dbReference>
<keyword evidence="3" id="KW-0346">Stress response</keyword>
<dbReference type="Gene3D" id="3.30.450.40">
    <property type="match status" value="1"/>
</dbReference>
<dbReference type="InterPro" id="IPR021153">
    <property type="entry name" value="HrcA_C"/>
</dbReference>
<evidence type="ECO:0000256" key="1">
    <source>
        <dbReference type="ARBA" id="ARBA00022491"/>
    </source>
</evidence>
<evidence type="ECO:0000256" key="4">
    <source>
        <dbReference type="ARBA" id="ARBA00023163"/>
    </source>
</evidence>
<proteinExistence type="inferred from homology"/>
<dbReference type="AlphaFoldDB" id="A0A381ZLA9"/>
<organism evidence="6">
    <name type="scientific">marine metagenome</name>
    <dbReference type="NCBI Taxonomy" id="408172"/>
    <lineage>
        <taxon>unclassified sequences</taxon>
        <taxon>metagenomes</taxon>
        <taxon>ecological metagenomes</taxon>
    </lineage>
</organism>
<dbReference type="InterPro" id="IPR023120">
    <property type="entry name" value="WHTH_transcript_rep_HrcA_IDD"/>
</dbReference>
<gene>
    <name evidence="6" type="ORF">METZ01_LOCUS142361</name>
</gene>
<dbReference type="PIRSF" id="PIRSF005485">
    <property type="entry name" value="HrcA"/>
    <property type="match status" value="1"/>
</dbReference>
<evidence type="ECO:0000259" key="5">
    <source>
        <dbReference type="Pfam" id="PF01628"/>
    </source>
</evidence>
<name>A0A381ZLA9_9ZZZZ</name>
<dbReference type="NCBIfam" id="TIGR00331">
    <property type="entry name" value="hrcA"/>
    <property type="match status" value="1"/>
</dbReference>
<keyword evidence="4" id="KW-0804">Transcription</keyword>
<dbReference type="Pfam" id="PF01628">
    <property type="entry name" value="HrcA"/>
    <property type="match status" value="1"/>
</dbReference>
<dbReference type="PANTHER" id="PTHR34824">
    <property type="entry name" value="HEAT-INDUCIBLE TRANSCRIPTION REPRESSOR HRCA"/>
    <property type="match status" value="1"/>
</dbReference>
<dbReference type="GO" id="GO:0003677">
    <property type="term" value="F:DNA binding"/>
    <property type="evidence" value="ECO:0007669"/>
    <property type="project" value="InterPro"/>
</dbReference>
<protein>
    <recommendedName>
        <fullName evidence="5">Heat-inducible transcription repressor HrcA C-terminal domain-containing protein</fullName>
    </recommendedName>
</protein>
<keyword evidence="2" id="KW-0805">Transcription regulation</keyword>
<evidence type="ECO:0000256" key="3">
    <source>
        <dbReference type="ARBA" id="ARBA00023016"/>
    </source>
</evidence>
<evidence type="ECO:0000256" key="2">
    <source>
        <dbReference type="ARBA" id="ARBA00023015"/>
    </source>
</evidence>
<reference evidence="6" key="1">
    <citation type="submission" date="2018-05" db="EMBL/GenBank/DDBJ databases">
        <authorList>
            <person name="Lanie J.A."/>
            <person name="Ng W.-L."/>
            <person name="Kazmierczak K.M."/>
            <person name="Andrzejewski T.M."/>
            <person name="Davidsen T.M."/>
            <person name="Wayne K.J."/>
            <person name="Tettelin H."/>
            <person name="Glass J.I."/>
            <person name="Rusch D."/>
            <person name="Podicherti R."/>
            <person name="Tsui H.-C.T."/>
            <person name="Winkler M.E."/>
        </authorList>
    </citation>
    <scope>NUCLEOTIDE SEQUENCE</scope>
</reference>
<evidence type="ECO:0000313" key="6">
    <source>
        <dbReference type="EMBL" id="SVA89507.1"/>
    </source>
</evidence>
<dbReference type="EMBL" id="UINC01021607">
    <property type="protein sequence ID" value="SVA89507.1"/>
    <property type="molecule type" value="Genomic_DNA"/>
</dbReference>
<accession>A0A381ZLA9</accession>
<feature type="domain" description="Heat-inducible transcription repressor HrcA C-terminal" evidence="5">
    <location>
        <begin position="114"/>
        <end position="339"/>
    </location>
</feature>
<dbReference type="HAMAP" id="MF_00081">
    <property type="entry name" value="HrcA"/>
    <property type="match status" value="1"/>
</dbReference>
<dbReference type="InterPro" id="IPR002571">
    <property type="entry name" value="HrcA"/>
</dbReference>
<dbReference type="PANTHER" id="PTHR34824:SF1">
    <property type="entry name" value="HEAT-INDUCIBLE TRANSCRIPTION REPRESSOR HRCA"/>
    <property type="match status" value="1"/>
</dbReference>
<dbReference type="InterPro" id="IPR036388">
    <property type="entry name" value="WH-like_DNA-bd_sf"/>
</dbReference>
<dbReference type="Gene3D" id="3.30.390.60">
    <property type="entry name" value="Heat-inducible transcription repressor hrca homolog, domain 3"/>
    <property type="match status" value="1"/>
</dbReference>
<dbReference type="InterPro" id="IPR029016">
    <property type="entry name" value="GAF-like_dom_sf"/>
</dbReference>
<dbReference type="Gene3D" id="1.10.10.10">
    <property type="entry name" value="Winged helix-like DNA-binding domain superfamily/Winged helix DNA-binding domain"/>
    <property type="match status" value="1"/>
</dbReference>
<dbReference type="SUPFAM" id="SSF46785">
    <property type="entry name" value="Winged helix' DNA-binding domain"/>
    <property type="match status" value="1"/>
</dbReference>
<sequence>MNLCKSDPVGEELSDRERQVLEAVVRTYVDSAEPAGSRTLAKSFELGVSPATVRNTMSDLETKGYLFHRHASAGRIPTDHAYRFYVNQIMRPVPLTEMEQKRLVQEIDGSSAVDRLVRRAIRALSLLSQELGVAMPPGLNKAIFERLELIQVSTDKILMVMTIRSGFVRTVYVDLPGEVRADVLTSVTQVLNERLGGLTLSEIRDTLPDRLRDVGAADGHQTHELLNIFMQSSSELFDWSPLKAREVQIGQTSVLAAQPEFNSGEQLKGLIELTEQRELLARVLGDREHTGGLQITIGNENAAEALSDFTLVTAEYRVGQLKGVIGVIGPTRMPYEKVIAIVDYTSTLVNNVLGL</sequence>
<dbReference type="SUPFAM" id="SSF55781">
    <property type="entry name" value="GAF domain-like"/>
    <property type="match status" value="1"/>
</dbReference>
<keyword evidence="1" id="KW-0678">Repressor</keyword>